<dbReference type="FunFam" id="3.40.640.10:FF:000035">
    <property type="entry name" value="O-succinylhomoserine sulfhydrylase"/>
    <property type="match status" value="1"/>
</dbReference>
<comment type="subunit">
    <text evidence="3">Homotetramer.</text>
</comment>
<dbReference type="PIRSF" id="PIRSF001434">
    <property type="entry name" value="CGS"/>
    <property type="match status" value="1"/>
</dbReference>
<dbReference type="GO" id="GO:0071269">
    <property type="term" value="P:L-homocysteine biosynthetic process"/>
    <property type="evidence" value="ECO:0007669"/>
    <property type="project" value="TreeGrafter"/>
</dbReference>
<dbReference type="GO" id="GO:0006535">
    <property type="term" value="P:cysteine biosynthetic process from serine"/>
    <property type="evidence" value="ECO:0007669"/>
    <property type="project" value="TreeGrafter"/>
</dbReference>
<accession>A0A0F9R2G2</accession>
<dbReference type="PROSITE" id="PS00868">
    <property type="entry name" value="CYS_MET_METAB_PP"/>
    <property type="match status" value="1"/>
</dbReference>
<dbReference type="InterPro" id="IPR015422">
    <property type="entry name" value="PyrdxlP-dep_Trfase_small"/>
</dbReference>
<feature type="region of interest" description="Disordered" evidence="6">
    <location>
        <begin position="1"/>
        <end position="24"/>
    </location>
</feature>
<dbReference type="InterPro" id="IPR000277">
    <property type="entry name" value="Cys/Met-Metab_PyrdxlP-dep_enz"/>
</dbReference>
<dbReference type="NCBIfam" id="TIGR01326">
    <property type="entry name" value="OAH_OAS_sulfhy"/>
    <property type="match status" value="1"/>
</dbReference>
<gene>
    <name evidence="7" type="ORF">LCGC14_0945170</name>
</gene>
<evidence type="ECO:0000256" key="2">
    <source>
        <dbReference type="ARBA" id="ARBA00009077"/>
    </source>
</evidence>
<evidence type="ECO:0000313" key="7">
    <source>
        <dbReference type="EMBL" id="KKN19491.1"/>
    </source>
</evidence>
<evidence type="ECO:0000256" key="4">
    <source>
        <dbReference type="ARBA" id="ARBA00022679"/>
    </source>
</evidence>
<dbReference type="InterPro" id="IPR015421">
    <property type="entry name" value="PyrdxlP-dep_Trfase_major"/>
</dbReference>
<name>A0A0F9R2G2_9ZZZZ</name>
<dbReference type="EMBL" id="LAZR01003329">
    <property type="protein sequence ID" value="KKN19491.1"/>
    <property type="molecule type" value="Genomic_DNA"/>
</dbReference>
<dbReference type="GO" id="GO:0003961">
    <property type="term" value="F:O-acetylhomoserine aminocarboxypropyltransferase activity"/>
    <property type="evidence" value="ECO:0007669"/>
    <property type="project" value="TreeGrafter"/>
</dbReference>
<comment type="similarity">
    <text evidence="2">Belongs to the trans-sulfuration enzymes family.</text>
</comment>
<dbReference type="GO" id="GO:0019346">
    <property type="term" value="P:transsulfuration"/>
    <property type="evidence" value="ECO:0007669"/>
    <property type="project" value="InterPro"/>
</dbReference>
<dbReference type="InterPro" id="IPR015424">
    <property type="entry name" value="PyrdxlP-dep_Trfase"/>
</dbReference>
<dbReference type="PANTHER" id="PTHR43797:SF2">
    <property type="entry name" value="HOMOCYSTEINE_CYSTEINE SYNTHASE"/>
    <property type="match status" value="1"/>
</dbReference>
<keyword evidence="4" id="KW-0808">Transferase</keyword>
<keyword evidence="5" id="KW-0663">Pyridoxal phosphate</keyword>
<dbReference type="Gene3D" id="3.40.640.10">
    <property type="entry name" value="Type I PLP-dependent aspartate aminotransferase-like (Major domain)"/>
    <property type="match status" value="1"/>
</dbReference>
<evidence type="ECO:0000256" key="5">
    <source>
        <dbReference type="ARBA" id="ARBA00022898"/>
    </source>
</evidence>
<dbReference type="FunFam" id="3.90.1150.10:FF:000033">
    <property type="entry name" value="Cystathionine gamma-synthase"/>
    <property type="match status" value="1"/>
</dbReference>
<dbReference type="PANTHER" id="PTHR43797">
    <property type="entry name" value="HOMOCYSTEINE/CYSTEINE SYNTHASE"/>
    <property type="match status" value="1"/>
</dbReference>
<evidence type="ECO:0000256" key="6">
    <source>
        <dbReference type="SAM" id="MobiDB-lite"/>
    </source>
</evidence>
<evidence type="ECO:0008006" key="8">
    <source>
        <dbReference type="Google" id="ProtNLM"/>
    </source>
</evidence>
<sequence length="425" mass="46021">MKNDKLHPDTICLHGGQKPDPTTGSRAVPVYQTTSYVFKDTEHAASLFALKEFGNIYTRIMNPTADVVEQRMAALEGGVGALLVASGMAAEMIIIAMLAKNGENIISSSSLYGGTQTLLNVALPRFGITAKFADIAKPGTFAELIDEKTKALYVETISNPSGEVADFEALASIAHDHDIPLVVDNTFAPLLCQPFEWGADIIAHSATKFIGGHGTSIGGIIVDSGKFPWDCGKFPDFVDPSPGYHGLKFWDTFGNMTFILKSRVEGLRPLGPAASPFNAFLFLQGLETLHLRMPRHCENALKVAEFLKEHPKVSWVKYAGLPDHPSHQLARKYLKNGFGSIFTFGVKGGIEAGKKLIEEVDMISHLANVGDAKTLILHPASTSHSQLSDKEQLTGGVTPDLVRLSIGIEDVDDIIEDLDQALRKI</sequence>
<dbReference type="GO" id="GO:0030170">
    <property type="term" value="F:pyridoxal phosphate binding"/>
    <property type="evidence" value="ECO:0007669"/>
    <property type="project" value="InterPro"/>
</dbReference>
<dbReference type="AlphaFoldDB" id="A0A0F9R2G2"/>
<evidence type="ECO:0000256" key="3">
    <source>
        <dbReference type="ARBA" id="ARBA00011881"/>
    </source>
</evidence>
<proteinExistence type="inferred from homology"/>
<protein>
    <recommendedName>
        <fullName evidence="8">O-acetylhomoserine aminocarboxypropyltransferase</fullName>
    </recommendedName>
</protein>
<dbReference type="Gene3D" id="3.90.1150.10">
    <property type="entry name" value="Aspartate Aminotransferase, domain 1"/>
    <property type="match status" value="1"/>
</dbReference>
<dbReference type="InterPro" id="IPR006235">
    <property type="entry name" value="OAc-hSer/O-AcSer_sulfhydrylase"/>
</dbReference>
<dbReference type="InterPro" id="IPR054542">
    <property type="entry name" value="Cys_met_metab_PP"/>
</dbReference>
<evidence type="ECO:0000256" key="1">
    <source>
        <dbReference type="ARBA" id="ARBA00001933"/>
    </source>
</evidence>
<comment type="caution">
    <text evidence="7">The sequence shown here is derived from an EMBL/GenBank/DDBJ whole genome shotgun (WGS) entry which is preliminary data.</text>
</comment>
<reference evidence="7" key="1">
    <citation type="journal article" date="2015" name="Nature">
        <title>Complex archaea that bridge the gap between prokaryotes and eukaryotes.</title>
        <authorList>
            <person name="Spang A."/>
            <person name="Saw J.H."/>
            <person name="Jorgensen S.L."/>
            <person name="Zaremba-Niedzwiedzka K."/>
            <person name="Martijn J."/>
            <person name="Lind A.E."/>
            <person name="van Eijk R."/>
            <person name="Schleper C."/>
            <person name="Guy L."/>
            <person name="Ettema T.J."/>
        </authorList>
    </citation>
    <scope>NUCLEOTIDE SEQUENCE</scope>
</reference>
<comment type="cofactor">
    <cofactor evidence="1">
        <name>pyridoxal 5'-phosphate</name>
        <dbReference type="ChEBI" id="CHEBI:597326"/>
    </cofactor>
</comment>
<dbReference type="SUPFAM" id="SSF53383">
    <property type="entry name" value="PLP-dependent transferases"/>
    <property type="match status" value="1"/>
</dbReference>
<dbReference type="GO" id="GO:0005737">
    <property type="term" value="C:cytoplasm"/>
    <property type="evidence" value="ECO:0007669"/>
    <property type="project" value="TreeGrafter"/>
</dbReference>
<dbReference type="CDD" id="cd00614">
    <property type="entry name" value="CGS_like"/>
    <property type="match status" value="1"/>
</dbReference>
<dbReference type="Pfam" id="PF01053">
    <property type="entry name" value="Cys_Met_Meta_PP"/>
    <property type="match status" value="1"/>
</dbReference>
<organism evidence="7">
    <name type="scientific">marine sediment metagenome</name>
    <dbReference type="NCBI Taxonomy" id="412755"/>
    <lineage>
        <taxon>unclassified sequences</taxon>
        <taxon>metagenomes</taxon>
        <taxon>ecological metagenomes</taxon>
    </lineage>
</organism>
<dbReference type="GO" id="GO:0004124">
    <property type="term" value="F:cysteine synthase activity"/>
    <property type="evidence" value="ECO:0007669"/>
    <property type="project" value="TreeGrafter"/>
</dbReference>